<protein>
    <submittedName>
        <fullName evidence="1">Uncharacterized protein</fullName>
    </submittedName>
</protein>
<name>A0A2H0PWN8_9BACT</name>
<proteinExistence type="predicted"/>
<comment type="caution">
    <text evidence="1">The sequence shown here is derived from an EMBL/GenBank/DDBJ whole genome shotgun (WGS) entry which is preliminary data.</text>
</comment>
<dbReference type="EMBL" id="PCXE01000045">
    <property type="protein sequence ID" value="PIR25936.1"/>
    <property type="molecule type" value="Genomic_DNA"/>
</dbReference>
<dbReference type="AlphaFoldDB" id="A0A2H0PWN8"/>
<sequence length="77" mass="8635">MLLAQVMAQMLFLLPNPMLPLVLQQQPSVLVRSTLVGQRVLAPTTLWLGEELIPILLHQLMESRPIMILVQALVILV</sequence>
<reference evidence="1 2" key="1">
    <citation type="submission" date="2017-09" db="EMBL/GenBank/DDBJ databases">
        <title>Depth-based differentiation of microbial function through sediment-hosted aquifers and enrichment of novel symbionts in the deep terrestrial subsurface.</title>
        <authorList>
            <person name="Probst A.J."/>
            <person name="Ladd B."/>
            <person name="Jarett J.K."/>
            <person name="Geller-Mcgrath D.E."/>
            <person name="Sieber C.M."/>
            <person name="Emerson J.B."/>
            <person name="Anantharaman K."/>
            <person name="Thomas B.C."/>
            <person name="Malmstrom R."/>
            <person name="Stieglmeier M."/>
            <person name="Klingl A."/>
            <person name="Woyke T."/>
            <person name="Ryan C.M."/>
            <person name="Banfield J.F."/>
        </authorList>
    </citation>
    <scope>NUCLEOTIDE SEQUENCE [LARGE SCALE GENOMIC DNA]</scope>
    <source>
        <strain evidence="1">CG11_big_fil_rev_8_21_14_0_20_43_10</strain>
    </source>
</reference>
<accession>A0A2H0PWN8</accession>
<dbReference type="Proteomes" id="UP000236846">
    <property type="component" value="Unassembled WGS sequence"/>
</dbReference>
<evidence type="ECO:0000313" key="2">
    <source>
        <dbReference type="Proteomes" id="UP000236846"/>
    </source>
</evidence>
<organism evidence="1 2">
    <name type="scientific">Candidatus Brennerbacteria bacterium CG11_big_fil_rev_8_21_14_0_20_43_10</name>
    <dbReference type="NCBI Taxonomy" id="1974523"/>
    <lineage>
        <taxon>Bacteria</taxon>
        <taxon>Candidatus Brenneribacteriota</taxon>
    </lineage>
</organism>
<gene>
    <name evidence="1" type="ORF">COV41_02475</name>
</gene>
<evidence type="ECO:0000313" key="1">
    <source>
        <dbReference type="EMBL" id="PIR25936.1"/>
    </source>
</evidence>